<proteinExistence type="predicted"/>
<evidence type="ECO:0000313" key="2">
    <source>
        <dbReference type="EMBL" id="JAE24665.1"/>
    </source>
</evidence>
<reference evidence="2" key="2">
    <citation type="journal article" date="2015" name="Data Brief">
        <title>Shoot transcriptome of the giant reed, Arundo donax.</title>
        <authorList>
            <person name="Barrero R.A."/>
            <person name="Guerrero F.D."/>
            <person name="Moolhuijzen P."/>
            <person name="Goolsby J.A."/>
            <person name="Tidwell J."/>
            <person name="Bellgard S.E."/>
            <person name="Bellgard M.I."/>
        </authorList>
    </citation>
    <scope>NUCLEOTIDE SEQUENCE</scope>
    <source>
        <tissue evidence="2">Shoot tissue taken approximately 20 cm above the soil surface</tissue>
    </source>
</reference>
<feature type="region of interest" description="Disordered" evidence="1">
    <location>
        <begin position="47"/>
        <end position="84"/>
    </location>
</feature>
<organism evidence="2">
    <name type="scientific">Arundo donax</name>
    <name type="common">Giant reed</name>
    <name type="synonym">Donax arundinaceus</name>
    <dbReference type="NCBI Taxonomy" id="35708"/>
    <lineage>
        <taxon>Eukaryota</taxon>
        <taxon>Viridiplantae</taxon>
        <taxon>Streptophyta</taxon>
        <taxon>Embryophyta</taxon>
        <taxon>Tracheophyta</taxon>
        <taxon>Spermatophyta</taxon>
        <taxon>Magnoliopsida</taxon>
        <taxon>Liliopsida</taxon>
        <taxon>Poales</taxon>
        <taxon>Poaceae</taxon>
        <taxon>PACMAD clade</taxon>
        <taxon>Arundinoideae</taxon>
        <taxon>Arundineae</taxon>
        <taxon>Arundo</taxon>
    </lineage>
</organism>
<feature type="region of interest" description="Disordered" evidence="1">
    <location>
        <begin position="1"/>
        <end position="23"/>
    </location>
</feature>
<name>A0A0A9GHU8_ARUDO</name>
<sequence length="84" mass="8043">MSAANSLSSASVGPKLPRQSGSCCAGDGATVGSFLFSAAAPSRSSLQHGAAAAASSAGGGEQSSARARSKVGTRYSNCSSSDEA</sequence>
<feature type="compositionally biased region" description="Polar residues" evidence="1">
    <location>
        <begin position="1"/>
        <end position="11"/>
    </location>
</feature>
<accession>A0A0A9GHU8</accession>
<feature type="compositionally biased region" description="Polar residues" evidence="1">
    <location>
        <begin position="74"/>
        <end position="84"/>
    </location>
</feature>
<feature type="compositionally biased region" description="Low complexity" evidence="1">
    <location>
        <begin position="47"/>
        <end position="66"/>
    </location>
</feature>
<dbReference type="EMBL" id="GBRH01173231">
    <property type="protein sequence ID" value="JAE24665.1"/>
    <property type="molecule type" value="Transcribed_RNA"/>
</dbReference>
<evidence type="ECO:0000256" key="1">
    <source>
        <dbReference type="SAM" id="MobiDB-lite"/>
    </source>
</evidence>
<reference evidence="2" key="1">
    <citation type="submission" date="2014-09" db="EMBL/GenBank/DDBJ databases">
        <authorList>
            <person name="Magalhaes I.L.F."/>
            <person name="Oliveira U."/>
            <person name="Santos F.R."/>
            <person name="Vidigal T.H.D.A."/>
            <person name="Brescovit A.D."/>
            <person name="Santos A.J."/>
        </authorList>
    </citation>
    <scope>NUCLEOTIDE SEQUENCE</scope>
    <source>
        <tissue evidence="2">Shoot tissue taken approximately 20 cm above the soil surface</tissue>
    </source>
</reference>
<protein>
    <submittedName>
        <fullName evidence="2">Uncharacterized protein</fullName>
    </submittedName>
</protein>
<dbReference type="AlphaFoldDB" id="A0A0A9GHU8"/>